<dbReference type="Proteomes" id="UP000594621">
    <property type="component" value="Chromosome"/>
</dbReference>
<reference evidence="4 5" key="1">
    <citation type="submission" date="2020-09" db="EMBL/GenBank/DDBJ databases">
        <title>Complete genomes of bradyrhizobia occurring on native shrubby legumes in Australia.</title>
        <authorList>
            <person name="Lafay B."/>
        </authorList>
    </citation>
    <scope>NUCLEOTIDE SEQUENCE [LARGE SCALE GENOMIC DNA]</scope>
    <source>
        <strain evidence="4 5">BDV5040</strain>
    </source>
</reference>
<dbReference type="AlphaFoldDB" id="A0A7S9GXW4"/>
<protein>
    <submittedName>
        <fullName evidence="4">TetR/AcrR family transcriptional regulator</fullName>
    </submittedName>
</protein>
<feature type="DNA-binding region" description="H-T-H motif" evidence="2">
    <location>
        <begin position="24"/>
        <end position="43"/>
    </location>
</feature>
<keyword evidence="5" id="KW-1185">Reference proteome</keyword>
<gene>
    <name evidence="4" type="ORF">IC761_25940</name>
</gene>
<dbReference type="KEGG" id="bcou:IC761_25940"/>
<dbReference type="InterPro" id="IPR009057">
    <property type="entry name" value="Homeodomain-like_sf"/>
</dbReference>
<evidence type="ECO:0000313" key="4">
    <source>
        <dbReference type="EMBL" id="QPF89924.1"/>
    </source>
</evidence>
<name>A0A7S9GXW4_9BRAD</name>
<dbReference type="InterPro" id="IPR001647">
    <property type="entry name" value="HTH_TetR"/>
</dbReference>
<dbReference type="SUPFAM" id="SSF46689">
    <property type="entry name" value="Homeodomain-like"/>
    <property type="match status" value="1"/>
</dbReference>
<evidence type="ECO:0000256" key="2">
    <source>
        <dbReference type="PROSITE-ProRule" id="PRU00335"/>
    </source>
</evidence>
<dbReference type="PROSITE" id="PS50977">
    <property type="entry name" value="HTH_TETR_2"/>
    <property type="match status" value="1"/>
</dbReference>
<feature type="domain" description="HTH tetR-type" evidence="3">
    <location>
        <begin position="1"/>
        <end position="61"/>
    </location>
</feature>
<evidence type="ECO:0000259" key="3">
    <source>
        <dbReference type="PROSITE" id="PS50977"/>
    </source>
</evidence>
<keyword evidence="1 2" id="KW-0238">DNA-binding</keyword>
<evidence type="ECO:0000313" key="5">
    <source>
        <dbReference type="Proteomes" id="UP000594621"/>
    </source>
</evidence>
<dbReference type="RefSeq" id="WP_195799521.1">
    <property type="nucleotide sequence ID" value="NZ_CP061379.1"/>
</dbReference>
<dbReference type="EMBL" id="CP061379">
    <property type="protein sequence ID" value="QPF89924.1"/>
    <property type="molecule type" value="Genomic_DNA"/>
</dbReference>
<organism evidence="4 5">
    <name type="scientific">Bradyrhizobium commune</name>
    <dbReference type="NCBI Taxonomy" id="83627"/>
    <lineage>
        <taxon>Bacteria</taxon>
        <taxon>Pseudomonadati</taxon>
        <taxon>Pseudomonadota</taxon>
        <taxon>Alphaproteobacteria</taxon>
        <taxon>Hyphomicrobiales</taxon>
        <taxon>Nitrobacteraceae</taxon>
        <taxon>Bradyrhizobium</taxon>
    </lineage>
</organism>
<sequence>MFDEAGFLEAARILASEHGPGAVTVDSVTQRMKAPKGSFYHRFSSRDVLLGQLWLKLVLAYQEGFIAAIEAGAGLEAALHMPRWARAHLDDARVLLLHHRNDFVQGDWPAELRRGVRDQADRLQECLARFARDVFGRAGPLQIRRASFVLAEVPGAAIKGHLERGEVPPPIVDELITKTYHAIVESER</sequence>
<dbReference type="Pfam" id="PF00440">
    <property type="entry name" value="TetR_N"/>
    <property type="match status" value="1"/>
</dbReference>
<evidence type="ECO:0000256" key="1">
    <source>
        <dbReference type="ARBA" id="ARBA00023125"/>
    </source>
</evidence>
<accession>A0A7S9GXW4</accession>
<proteinExistence type="predicted"/>
<dbReference type="GO" id="GO:0003677">
    <property type="term" value="F:DNA binding"/>
    <property type="evidence" value="ECO:0007669"/>
    <property type="project" value="UniProtKB-UniRule"/>
</dbReference>
<dbReference type="Gene3D" id="1.10.357.10">
    <property type="entry name" value="Tetracycline Repressor, domain 2"/>
    <property type="match status" value="1"/>
</dbReference>